<dbReference type="Proteomes" id="UP000027590">
    <property type="component" value="Unassembled WGS sequence"/>
</dbReference>
<proteinExistence type="predicted"/>
<evidence type="ECO:0000313" key="1">
    <source>
        <dbReference type="EMBL" id="CDG34229.1"/>
    </source>
</evidence>
<name>A0A7U7G6W8_9PROT</name>
<sequence>MRAAAAPEMLKSATDNLHNHHKISRHCSIHGGEMLTL</sequence>
<dbReference type="EMBL" id="CBLY010000006">
    <property type="protein sequence ID" value="CDG34229.1"/>
    <property type="molecule type" value="Genomic_DNA"/>
</dbReference>
<gene>
    <name evidence="1" type="ORF">SACS_1491</name>
</gene>
<organism evidence="1 2">
    <name type="scientific">Parasaccharibacter apium</name>
    <dbReference type="NCBI Taxonomy" id="1510841"/>
    <lineage>
        <taxon>Bacteria</taxon>
        <taxon>Pseudomonadati</taxon>
        <taxon>Pseudomonadota</taxon>
        <taxon>Alphaproteobacteria</taxon>
        <taxon>Acetobacterales</taxon>
        <taxon>Acetobacteraceae</taxon>
        <taxon>Parasaccharibacter</taxon>
    </lineage>
</organism>
<reference evidence="1 2" key="1">
    <citation type="journal article" date="2014" name="Genome Biol. Evol.">
        <title>Acetic acid bacteria genomes reveal functional traits for adaptation to life in insect guts.</title>
        <authorList>
            <person name="Chouaia B."/>
            <person name="Gaiarsa S."/>
            <person name="Crotti E."/>
            <person name="Comandatore F."/>
            <person name="Degli Esposti M."/>
            <person name="Ricci I."/>
            <person name="Alma A."/>
            <person name="Favia G."/>
            <person name="Bandi C."/>
            <person name="Daffonchio D."/>
        </authorList>
    </citation>
    <scope>NUCLEOTIDE SEQUENCE [LARGE SCALE GENOMIC DNA]</scope>
    <source>
        <strain evidence="2">AM169</strain>
    </source>
</reference>
<comment type="caution">
    <text evidence="1">The sequence shown here is derived from an EMBL/GenBank/DDBJ whole genome shotgun (WGS) entry which is preliminary data.</text>
</comment>
<accession>A0A7U7G6W8</accession>
<reference evidence="1 2" key="2">
    <citation type="journal article" date="2014" name="PLoS ONE">
        <title>Evolution of mitochondria reconstructed from the energy metabolism of living bacteria.</title>
        <authorList>
            <person name="Degli Esposti M."/>
            <person name="Chouaia B."/>
            <person name="Comandatore F."/>
            <person name="Crotti E."/>
            <person name="Sassera D."/>
            <person name="Lievens P.M."/>
            <person name="Daffonchio D."/>
            <person name="Bandi C."/>
        </authorList>
    </citation>
    <scope>NUCLEOTIDE SEQUENCE [LARGE SCALE GENOMIC DNA]</scope>
    <source>
        <strain evidence="2">AM169</strain>
    </source>
</reference>
<dbReference type="AlphaFoldDB" id="A0A7U7G6W8"/>
<protein>
    <submittedName>
        <fullName evidence="1">Uncharacterized protein</fullName>
    </submittedName>
</protein>
<evidence type="ECO:0000313" key="2">
    <source>
        <dbReference type="Proteomes" id="UP000027590"/>
    </source>
</evidence>